<evidence type="ECO:0000313" key="3">
    <source>
        <dbReference type="Proteomes" id="UP000266673"/>
    </source>
</evidence>
<proteinExistence type="predicted"/>
<reference evidence="2 3" key="1">
    <citation type="submission" date="2018-06" db="EMBL/GenBank/DDBJ databases">
        <title>Comparative genomics reveals the genomic features of Rhizophagus irregularis, R. cerebriforme, R. diaphanum and Gigaspora rosea, and their symbiotic lifestyle signature.</title>
        <authorList>
            <person name="Morin E."/>
            <person name="San Clemente H."/>
            <person name="Chen E.C.H."/>
            <person name="De La Providencia I."/>
            <person name="Hainaut M."/>
            <person name="Kuo A."/>
            <person name="Kohler A."/>
            <person name="Murat C."/>
            <person name="Tang N."/>
            <person name="Roy S."/>
            <person name="Loubradou J."/>
            <person name="Henrissat B."/>
            <person name="Grigoriev I.V."/>
            <person name="Corradi N."/>
            <person name="Roux C."/>
            <person name="Martin F.M."/>
        </authorList>
    </citation>
    <scope>NUCLEOTIDE SEQUENCE [LARGE SCALE GENOMIC DNA]</scope>
    <source>
        <strain evidence="2 3">DAOM 194757</strain>
    </source>
</reference>
<protein>
    <submittedName>
        <fullName evidence="2">Uncharacterized protein</fullName>
    </submittedName>
</protein>
<comment type="caution">
    <text evidence="2">The sequence shown here is derived from an EMBL/GenBank/DDBJ whole genome shotgun (WGS) entry which is preliminary data.</text>
</comment>
<sequence>MSNPISKANEDYYLPFCEIYNKDTSEKYRKSSLQKVNAFILSSTTIVINSLGANGMSFSLWAQYAKNVHILVKCIEYNRPQALYSQHWLNSEKENLLKNFIETIDYTCSTIFYGISDLTKINSPILNADVGYITCSPWLPFQMELLGEAVSHDTDKSKELGKQKPIWQDPSKEVAKIFGGATKTRILDRSQRTKRRPQGQGLPTWPPNRINPSEPTGLEVWENGEGPVEK</sequence>
<dbReference type="STRING" id="44941.A0A397UP92"/>
<dbReference type="OrthoDB" id="2416132at2759"/>
<accession>A0A397UP92</accession>
<dbReference type="AlphaFoldDB" id="A0A397UP92"/>
<dbReference type="EMBL" id="QKWP01001063">
    <property type="protein sequence ID" value="RIB12070.1"/>
    <property type="molecule type" value="Genomic_DNA"/>
</dbReference>
<dbReference type="Proteomes" id="UP000266673">
    <property type="component" value="Unassembled WGS sequence"/>
</dbReference>
<feature type="region of interest" description="Disordered" evidence="1">
    <location>
        <begin position="186"/>
        <end position="230"/>
    </location>
</feature>
<organism evidence="2 3">
    <name type="scientific">Gigaspora rosea</name>
    <dbReference type="NCBI Taxonomy" id="44941"/>
    <lineage>
        <taxon>Eukaryota</taxon>
        <taxon>Fungi</taxon>
        <taxon>Fungi incertae sedis</taxon>
        <taxon>Mucoromycota</taxon>
        <taxon>Glomeromycotina</taxon>
        <taxon>Glomeromycetes</taxon>
        <taxon>Diversisporales</taxon>
        <taxon>Gigasporaceae</taxon>
        <taxon>Gigaspora</taxon>
    </lineage>
</organism>
<name>A0A397UP92_9GLOM</name>
<keyword evidence="3" id="KW-1185">Reference proteome</keyword>
<gene>
    <name evidence="2" type="ORF">C2G38_2201690</name>
</gene>
<evidence type="ECO:0000313" key="2">
    <source>
        <dbReference type="EMBL" id="RIB12070.1"/>
    </source>
</evidence>
<evidence type="ECO:0000256" key="1">
    <source>
        <dbReference type="SAM" id="MobiDB-lite"/>
    </source>
</evidence>